<feature type="region of interest" description="Disordered" evidence="1">
    <location>
        <begin position="310"/>
        <end position="337"/>
    </location>
</feature>
<protein>
    <submittedName>
        <fullName evidence="2">Uncharacterized protein</fullName>
    </submittedName>
</protein>
<dbReference type="Proteomes" id="UP000663843">
    <property type="component" value="Unassembled WGS sequence"/>
</dbReference>
<evidence type="ECO:0000313" key="2">
    <source>
        <dbReference type="EMBL" id="CAE6447300.1"/>
    </source>
</evidence>
<accession>A0A8H3B3T6</accession>
<reference evidence="2" key="1">
    <citation type="submission" date="2021-01" db="EMBL/GenBank/DDBJ databases">
        <authorList>
            <person name="Kaushik A."/>
        </authorList>
    </citation>
    <scope>NUCLEOTIDE SEQUENCE</scope>
    <source>
        <strain evidence="2">AG2-2IIIB</strain>
    </source>
</reference>
<sequence length="368" mass="42018">MLSLNSWATALADIGKTGAGHVSKFPSNLDASFLLHFFDSSILETIGSSALATPEISVPLQMWFLLTLLWTFSCMASLSTSPQYFIRQDLPISIPDFDIPGNAGYHSLRDISSLISVKFRLLTLAASDLWIFRLVHFAYRCFGSILLGDFLSYLNIFTWIKCIGIVIRASMPDYLFSDFVLLGIVTYGSHQVAEVSDSGKNCEGELDLDLLHIPMEDWLDRAKPRWARLRSLLEMRYEDLAYYGGEYAFYRGHDDYEVQNLTRTRPQPVIRPGHSIYKPPHLQTTPTAEHRLERTQTQDESLDKFGIEAVQDQSTEAEQEEEQAYKRRTRRGGRKYHERKLRNLEKMAAVGDSEYGTDETVVPSFESW</sequence>
<name>A0A8H3B3T6_9AGAM</name>
<organism evidence="2 3">
    <name type="scientific">Rhizoctonia solani</name>
    <dbReference type="NCBI Taxonomy" id="456999"/>
    <lineage>
        <taxon>Eukaryota</taxon>
        <taxon>Fungi</taxon>
        <taxon>Dikarya</taxon>
        <taxon>Basidiomycota</taxon>
        <taxon>Agaricomycotina</taxon>
        <taxon>Agaricomycetes</taxon>
        <taxon>Cantharellales</taxon>
        <taxon>Ceratobasidiaceae</taxon>
        <taxon>Rhizoctonia</taxon>
    </lineage>
</organism>
<feature type="compositionally biased region" description="Basic residues" evidence="1">
    <location>
        <begin position="326"/>
        <end position="337"/>
    </location>
</feature>
<gene>
    <name evidence="2" type="ORF">RDB_LOCUS82553</name>
</gene>
<dbReference type="AlphaFoldDB" id="A0A8H3B3T6"/>
<comment type="caution">
    <text evidence="2">The sequence shown here is derived from an EMBL/GenBank/DDBJ whole genome shotgun (WGS) entry which is preliminary data.</text>
</comment>
<evidence type="ECO:0000313" key="3">
    <source>
        <dbReference type="Proteomes" id="UP000663843"/>
    </source>
</evidence>
<dbReference type="EMBL" id="CAJMWT010002573">
    <property type="protein sequence ID" value="CAE6447300.1"/>
    <property type="molecule type" value="Genomic_DNA"/>
</dbReference>
<proteinExistence type="predicted"/>
<evidence type="ECO:0000256" key="1">
    <source>
        <dbReference type="SAM" id="MobiDB-lite"/>
    </source>
</evidence>